<dbReference type="Proteomes" id="UP000003835">
    <property type="component" value="Unassembled WGS sequence"/>
</dbReference>
<dbReference type="PANTHER" id="PTHR11106:SF27">
    <property type="entry name" value="MACRO DOMAIN-CONTAINING PROTEIN"/>
    <property type="match status" value="1"/>
</dbReference>
<dbReference type="SMART" id="SM00327">
    <property type="entry name" value="VWA"/>
    <property type="match status" value="1"/>
</dbReference>
<dbReference type="Pfam" id="PF00092">
    <property type="entry name" value="VWA"/>
    <property type="match status" value="1"/>
</dbReference>
<reference evidence="4 5" key="1">
    <citation type="submission" date="2008-07" db="EMBL/GenBank/DDBJ databases">
        <authorList>
            <person name="Tandeau de Marsac N."/>
            <person name="Ferriera S."/>
            <person name="Johnson J."/>
            <person name="Kravitz S."/>
            <person name="Beeson K."/>
            <person name="Sutton G."/>
            <person name="Rogers Y.-H."/>
            <person name="Friedman R."/>
            <person name="Frazier M."/>
            <person name="Venter J.C."/>
        </authorList>
    </citation>
    <scope>NUCLEOTIDE SEQUENCE [LARGE SCALE GENOMIC DNA]</scope>
    <source>
        <strain evidence="4 5">PCC 7420</strain>
    </source>
</reference>
<sequence>MNAPQIEFVPLRDAVSTEALTTLDVLVKIVPPQPEANLKRPELNLGLVIDRSGSMAGKKIAYARQAACYAVQQLLGSDRVSVTIYDDIVETLIPSTLATEKNYITRQIERIHPRNMTALHDGWVEGGKQVSQYLNPEGLNRVILLSDGLANKGQTNADAIASDVYGLAQQGVSTTTMGVGDDYNEDLLEVMANSGDGNYYYIDTPEQLPEIFQTELHGLMATMGREVRLGIEPQADVDVVDVFNDLDVSPQGEFKLPNLVKGNPFVVVVRLKVPPMRAADSANLCNFRLSWDEPEQKERQRIRQMFQLPVVAAAALAECPLNPEVQQQVVLMSAARAKKEAVQKVDEGDYATASQLLETARKQVLAAPASPLMEQEAIALIDLDRDLQSRRVQQFRKMSTYQSHRSRRSMSQSTYHDYQVQRSQRYRGQNLPDDLRGRIEVIQGDITKQRVDAIVNATDNYLSGSGGVDAAIHRAAGSGLKKECEQLHGCKTGEAKITRGYNLPARWVIHTAGPAWQGGHQGEDRMLALCYQNCLTLAEQYSIKTIAFPAISTGFLGFPSDWASRIACSQVRTFLQRNSAIEKVVFVCFQQRDFDCYLNSV</sequence>
<dbReference type="HOGENOM" id="CLU_031866_0_0_3"/>
<protein>
    <submittedName>
        <fullName evidence="4">Appr-1-p processing enzyme family protein</fullName>
    </submittedName>
</protein>
<dbReference type="InterPro" id="IPR043472">
    <property type="entry name" value="Macro_dom-like"/>
</dbReference>
<evidence type="ECO:0000313" key="5">
    <source>
        <dbReference type="Proteomes" id="UP000003835"/>
    </source>
</evidence>
<dbReference type="CDD" id="cd02908">
    <property type="entry name" value="Macro_OAADPr_deacetylase"/>
    <property type="match status" value="1"/>
</dbReference>
<organism evidence="4 5">
    <name type="scientific">Coleofasciculus chthonoplastes PCC 7420</name>
    <dbReference type="NCBI Taxonomy" id="118168"/>
    <lineage>
        <taxon>Bacteria</taxon>
        <taxon>Bacillati</taxon>
        <taxon>Cyanobacteriota</taxon>
        <taxon>Cyanophyceae</taxon>
        <taxon>Coleofasciculales</taxon>
        <taxon>Coleofasciculaceae</taxon>
        <taxon>Coleofasciculus</taxon>
    </lineage>
</organism>
<keyword evidence="5" id="KW-1185">Reference proteome</keyword>
<feature type="domain" description="Macro" evidence="3">
    <location>
        <begin position="426"/>
        <end position="601"/>
    </location>
</feature>
<dbReference type="PANTHER" id="PTHR11106">
    <property type="entry name" value="GANGLIOSIDE INDUCED DIFFERENTIATION ASSOCIATED PROTEIN 2-RELATED"/>
    <property type="match status" value="1"/>
</dbReference>
<dbReference type="AlphaFoldDB" id="B4VVD1"/>
<dbReference type="InterPro" id="IPR036465">
    <property type="entry name" value="vWFA_dom_sf"/>
</dbReference>
<dbReference type="eggNOG" id="COG2304">
    <property type="taxonomic scope" value="Bacteria"/>
</dbReference>
<dbReference type="Gene3D" id="3.40.220.10">
    <property type="entry name" value="Leucine Aminopeptidase, subunit E, domain 1"/>
    <property type="match status" value="1"/>
</dbReference>
<dbReference type="RefSeq" id="WP_006102531.1">
    <property type="nucleotide sequence ID" value="NZ_DS989854.1"/>
</dbReference>
<evidence type="ECO:0000259" key="3">
    <source>
        <dbReference type="PROSITE" id="PS51154"/>
    </source>
</evidence>
<dbReference type="EMBL" id="DS989854">
    <property type="protein sequence ID" value="EDX74226.1"/>
    <property type="molecule type" value="Genomic_DNA"/>
</dbReference>
<evidence type="ECO:0000259" key="2">
    <source>
        <dbReference type="PROSITE" id="PS50234"/>
    </source>
</evidence>
<dbReference type="PROSITE" id="PS51154">
    <property type="entry name" value="MACRO"/>
    <property type="match status" value="1"/>
</dbReference>
<dbReference type="PROSITE" id="PS50234">
    <property type="entry name" value="VWFA"/>
    <property type="match status" value="1"/>
</dbReference>
<dbReference type="SMART" id="SM00506">
    <property type="entry name" value="A1pp"/>
    <property type="match status" value="1"/>
</dbReference>
<dbReference type="eggNOG" id="COG2110">
    <property type="taxonomic scope" value="Bacteria"/>
</dbReference>
<dbReference type="SUPFAM" id="SSF52949">
    <property type="entry name" value="Macro domain-like"/>
    <property type="match status" value="1"/>
</dbReference>
<evidence type="ECO:0000256" key="1">
    <source>
        <dbReference type="SAM" id="MobiDB-lite"/>
    </source>
</evidence>
<dbReference type="SUPFAM" id="SSF53300">
    <property type="entry name" value="vWA-like"/>
    <property type="match status" value="1"/>
</dbReference>
<evidence type="ECO:0000313" key="4">
    <source>
        <dbReference type="EMBL" id="EDX74226.1"/>
    </source>
</evidence>
<accession>B4VVD1</accession>
<gene>
    <name evidence="4" type="ORF">MC7420_4211</name>
</gene>
<dbReference type="InterPro" id="IPR002035">
    <property type="entry name" value="VWF_A"/>
</dbReference>
<proteinExistence type="predicted"/>
<feature type="region of interest" description="Disordered" evidence="1">
    <location>
        <begin position="396"/>
        <end position="419"/>
    </location>
</feature>
<dbReference type="OrthoDB" id="571198at2"/>
<dbReference type="InterPro" id="IPR002589">
    <property type="entry name" value="Macro_dom"/>
</dbReference>
<dbReference type="Gene3D" id="3.40.50.410">
    <property type="entry name" value="von Willebrand factor, type A domain"/>
    <property type="match status" value="1"/>
</dbReference>
<dbReference type="Pfam" id="PF01661">
    <property type="entry name" value="Macro"/>
    <property type="match status" value="1"/>
</dbReference>
<feature type="domain" description="VWFA" evidence="2">
    <location>
        <begin position="44"/>
        <end position="216"/>
    </location>
</feature>
<name>B4VVD1_9CYAN</name>